<dbReference type="Proteomes" id="UP000325785">
    <property type="component" value="Chromosome"/>
</dbReference>
<feature type="compositionally biased region" description="Low complexity" evidence="1">
    <location>
        <begin position="128"/>
        <end position="142"/>
    </location>
</feature>
<protein>
    <submittedName>
        <fullName evidence="2">Uncharacterized protein</fullName>
    </submittedName>
</protein>
<dbReference type="EMBL" id="CP031598">
    <property type="protein sequence ID" value="QEW27775.1"/>
    <property type="molecule type" value="Genomic_DNA"/>
</dbReference>
<feature type="region of interest" description="Disordered" evidence="1">
    <location>
        <begin position="34"/>
        <end position="59"/>
    </location>
</feature>
<accession>A0A5P3AHP3</accession>
<organism evidence="2 3">
    <name type="scientific">Roseovarius indicus</name>
    <dbReference type="NCBI Taxonomy" id="540747"/>
    <lineage>
        <taxon>Bacteria</taxon>
        <taxon>Pseudomonadati</taxon>
        <taxon>Pseudomonadota</taxon>
        <taxon>Alphaproteobacteria</taxon>
        <taxon>Rhodobacterales</taxon>
        <taxon>Roseobacteraceae</taxon>
        <taxon>Roseovarius</taxon>
    </lineage>
</organism>
<name>A0A5P3AHP3_9RHOB</name>
<proteinExistence type="predicted"/>
<evidence type="ECO:0000313" key="3">
    <source>
        <dbReference type="Proteomes" id="UP000325785"/>
    </source>
</evidence>
<evidence type="ECO:0000313" key="2">
    <source>
        <dbReference type="EMBL" id="QEW27775.1"/>
    </source>
</evidence>
<dbReference type="KEGG" id="rid:RIdsm_03595"/>
<dbReference type="AlphaFoldDB" id="A0A5P3AHP3"/>
<gene>
    <name evidence="2" type="ORF">RIdsm_03595</name>
</gene>
<evidence type="ECO:0000256" key="1">
    <source>
        <dbReference type="SAM" id="MobiDB-lite"/>
    </source>
</evidence>
<feature type="region of interest" description="Disordered" evidence="1">
    <location>
        <begin position="91"/>
        <end position="142"/>
    </location>
</feature>
<sequence length="192" mass="20750">MATLWPTEAFSSTHLVRGLPERAAPFLVLKPFHEAPARNPGRSPPRIAGPSRRTGGAPPFTARLWRDGTAIWQPECHARLLEARLRHEVAATPVGSPHHGPTMRGSSTAEKNSRFAPRNRPSPRTRRSSAVSPSARSVRCAASGPMGGLPTFAARRSSGRDAQVATLQVPLGRRCGNSALFFVLWPASYCNC</sequence>
<reference evidence="2 3" key="1">
    <citation type="submission" date="2018-08" db="EMBL/GenBank/DDBJ databases">
        <title>Genetic Globetrotter - A new plasmid hitch-hiking vast phylogenetic and geographic distances.</title>
        <authorList>
            <person name="Vollmers J."/>
            <person name="Petersen J."/>
        </authorList>
    </citation>
    <scope>NUCLEOTIDE SEQUENCE [LARGE SCALE GENOMIC DNA]</scope>
    <source>
        <strain evidence="2 3">DSM 26383</strain>
    </source>
</reference>